<feature type="compositionally biased region" description="Basic and acidic residues" evidence="1">
    <location>
        <begin position="208"/>
        <end position="222"/>
    </location>
</feature>
<feature type="compositionally biased region" description="Basic residues" evidence="1">
    <location>
        <begin position="176"/>
        <end position="186"/>
    </location>
</feature>
<evidence type="ECO:0000256" key="1">
    <source>
        <dbReference type="SAM" id="MobiDB-lite"/>
    </source>
</evidence>
<dbReference type="EMBL" id="SRQM01000472">
    <property type="protein sequence ID" value="KAG6109688.1"/>
    <property type="molecule type" value="Genomic_DNA"/>
</dbReference>
<gene>
    <name evidence="2" type="ORF">E4U13_005716</name>
</gene>
<dbReference type="Pfam" id="PF12013">
    <property type="entry name" value="OrsD"/>
    <property type="match status" value="1"/>
</dbReference>
<accession>A0A9P7PWN9</accession>
<dbReference type="AlphaFoldDB" id="A0A9P7PWN9"/>
<reference evidence="2 3" key="1">
    <citation type="journal article" date="2020" name="bioRxiv">
        <title>Whole genome comparisons of ergot fungi reveals the divergence and evolution of species within the genus Claviceps are the result of varying mechanisms driving genome evolution and host range expansion.</title>
        <authorList>
            <person name="Wyka S.A."/>
            <person name="Mondo S.J."/>
            <person name="Liu M."/>
            <person name="Dettman J."/>
            <person name="Nalam V."/>
            <person name="Broders K.D."/>
        </authorList>
    </citation>
    <scope>NUCLEOTIDE SEQUENCE [LARGE SCALE GENOMIC DNA]</scope>
    <source>
        <strain evidence="2 3">LM576</strain>
    </source>
</reference>
<comment type="caution">
    <text evidence="2">The sequence shown here is derived from an EMBL/GenBank/DDBJ whole genome shotgun (WGS) entry which is preliminary data.</text>
</comment>
<proteinExistence type="predicted"/>
<name>A0A9P7PWN9_9HYPO</name>
<evidence type="ECO:0000313" key="2">
    <source>
        <dbReference type="EMBL" id="KAG6109688.1"/>
    </source>
</evidence>
<keyword evidence="3" id="KW-1185">Reference proteome</keyword>
<dbReference type="Proteomes" id="UP000732380">
    <property type="component" value="Unassembled WGS sequence"/>
</dbReference>
<organism evidence="2 3">
    <name type="scientific">Claviceps humidiphila</name>
    <dbReference type="NCBI Taxonomy" id="1294629"/>
    <lineage>
        <taxon>Eukaryota</taxon>
        <taxon>Fungi</taxon>
        <taxon>Dikarya</taxon>
        <taxon>Ascomycota</taxon>
        <taxon>Pezizomycotina</taxon>
        <taxon>Sordariomycetes</taxon>
        <taxon>Hypocreomycetidae</taxon>
        <taxon>Hypocreales</taxon>
        <taxon>Clavicipitaceae</taxon>
        <taxon>Claviceps</taxon>
    </lineage>
</organism>
<dbReference type="InterPro" id="IPR022698">
    <property type="entry name" value="OrsD"/>
</dbReference>
<sequence>MEIFWSLSDFQATATARAIANFRYLHEHELIICRYHGYAIGGLDRHLSQYHDYSLSVRIAVSRHFDGLSQAVPENASLPKPYGPPIEGLAPPRKGFACAKADCVWVSTRREGIMKHCRTHGWKSTPGDREPWIQVWVQTFSLTPGKQRWFIVSVGEGQTTADLAPISGRSGPTTLRTRRRRSKRRGAQSEDDQSDDGQQRPPRKAPRKANESRERHTTHGEDEFLREGLSIKELARPYLLTITKLPIKALDITGRNRPLDADHVTDLKNVFRRDGLERMAPENRLLCLCTAADVQFGDTAWSDEQSKDIRHWSEAISSPIEVLAGQHRIAALREYVTETESDPAELWWTCELYDRDTLPMHLNQRMRYNRTDPAMPDSHAQVWMQLVDIISRQQDEKVSDSDAVNSDQDPLEKVGVPVLDVLRLGNSEIKFPQLVTLWNNRPWRRVITQWCRTRLGTDSFAFSSMNWIASLRIDEYYLGLMESALNTLRSLPLDTATHISPSDWDQLAAAFGTRGGDQTSDALSIFYDASGGTRMRNRGLLTSLGDAEYDAFYQHMMKADQLDFPSPHRITRSQIQIMTQVLHHVIAWIDPEMIAILLQQSHGPQTKPLIRTYLQDALRNLARSKGFSNFAVSDKQAVHMQKTILDFAREQTTKFDSCPIRLTFFKVDSAPYLTTSDYATRFAYGVWTRLLDLTRDQLAIAIGSPALTFHQEWDNVAVPTVISAEATSLPTPTLVELPYLLTRIVANARDQGCFEGVAGSTARTKIIHTLQEAIDDLQKDVSSQGSSEGLKPTTAAKSTALPLREFPIRMRPEDKRRITARAVDNRTTSTPMEKALPSSTRADTVETETDLIAWYIGGL</sequence>
<evidence type="ECO:0000313" key="3">
    <source>
        <dbReference type="Proteomes" id="UP000732380"/>
    </source>
</evidence>
<protein>
    <submittedName>
        <fullName evidence="2">Uncharacterized protein</fullName>
    </submittedName>
</protein>
<feature type="region of interest" description="Disordered" evidence="1">
    <location>
        <begin position="161"/>
        <end position="222"/>
    </location>
</feature>